<dbReference type="Proteomes" id="UP001501725">
    <property type="component" value="Unassembled WGS sequence"/>
</dbReference>
<keyword evidence="2" id="KW-1185">Reference proteome</keyword>
<reference evidence="2" key="1">
    <citation type="journal article" date="2019" name="Int. J. Syst. Evol. Microbiol.">
        <title>The Global Catalogue of Microorganisms (GCM) 10K type strain sequencing project: providing services to taxonomists for standard genome sequencing and annotation.</title>
        <authorList>
            <consortium name="The Broad Institute Genomics Platform"/>
            <consortium name="The Broad Institute Genome Sequencing Center for Infectious Disease"/>
            <person name="Wu L."/>
            <person name="Ma J."/>
        </authorList>
    </citation>
    <scope>NUCLEOTIDE SEQUENCE [LARGE SCALE GENOMIC DNA]</scope>
    <source>
        <strain evidence="2">JCM 17919</strain>
    </source>
</reference>
<comment type="caution">
    <text evidence="1">The sequence shown here is derived from an EMBL/GenBank/DDBJ whole genome shotgun (WGS) entry which is preliminary data.</text>
</comment>
<accession>A0ABP8HIS3</accession>
<gene>
    <name evidence="1" type="ORF">GCM10023184_37120</name>
</gene>
<evidence type="ECO:0000313" key="1">
    <source>
        <dbReference type="EMBL" id="GAA4339775.1"/>
    </source>
</evidence>
<organism evidence="1 2">
    <name type="scientific">Flaviaesturariibacter amylovorans</name>
    <dbReference type="NCBI Taxonomy" id="1084520"/>
    <lineage>
        <taxon>Bacteria</taxon>
        <taxon>Pseudomonadati</taxon>
        <taxon>Bacteroidota</taxon>
        <taxon>Chitinophagia</taxon>
        <taxon>Chitinophagales</taxon>
        <taxon>Chitinophagaceae</taxon>
        <taxon>Flaviaestuariibacter</taxon>
    </lineage>
</organism>
<protein>
    <submittedName>
        <fullName evidence="1">Uncharacterized protein</fullName>
    </submittedName>
</protein>
<dbReference type="RefSeq" id="WP_345257337.1">
    <property type="nucleotide sequence ID" value="NZ_BAABGY010000011.1"/>
</dbReference>
<dbReference type="EMBL" id="BAABGY010000011">
    <property type="protein sequence ID" value="GAA4339775.1"/>
    <property type="molecule type" value="Genomic_DNA"/>
</dbReference>
<sequence length="275" mass="32385">MARTKVLITVKTYPTISSKYEELVCTAGFREDGTWIRIYPVQYRKKSYAEQYSKYQWIELDLVKNTEDFRPESYRPATHETEISILETVPPDGGSWDARRKLVLKNVYTNLTALISDAKDKRKLTSLAVFKPTEILDIKVREVEREWDKEKLLTLNQLNIFDVSSNIERPKVVKKLPFEFSYHFRDEEGKESKIMIEDWELGQLYWNCLRDHGDEKVACSKVRQKYLDDFARTKDLHLFLGTAKTFQLRSPNPFLIIGTFHPKFQKIIARQGSLF</sequence>
<name>A0ABP8HIS3_9BACT</name>
<evidence type="ECO:0000313" key="2">
    <source>
        <dbReference type="Proteomes" id="UP001501725"/>
    </source>
</evidence>
<proteinExistence type="predicted"/>